<feature type="domain" description="Right handed beta helix" evidence="1">
    <location>
        <begin position="7"/>
        <end position="105"/>
    </location>
</feature>
<dbReference type="InterPro" id="IPR039448">
    <property type="entry name" value="Beta_helix"/>
</dbReference>
<evidence type="ECO:0000259" key="1">
    <source>
        <dbReference type="Pfam" id="PF13229"/>
    </source>
</evidence>
<dbReference type="InterPro" id="IPR011050">
    <property type="entry name" value="Pectin_lyase_fold/virulence"/>
</dbReference>
<dbReference type="Pfam" id="PF13229">
    <property type="entry name" value="Beta_helix"/>
    <property type="match status" value="1"/>
</dbReference>
<sequence>MIINAGNSGSCILIENSNVCFKIKNCILKNSEWANSHAGIKLVNTKNGQLIDNDCSNNNGYGISLLKSDNNTISNNIANFNNGNSIYLEDCDNNTISENTLNYNGRG</sequence>
<dbReference type="SUPFAM" id="SSF51126">
    <property type="entry name" value="Pectin lyase-like"/>
    <property type="match status" value="1"/>
</dbReference>
<comment type="caution">
    <text evidence="2">The sequence shown here is derived from an EMBL/GenBank/DDBJ whole genome shotgun (WGS) entry which is preliminary data.</text>
</comment>
<proteinExistence type="predicted"/>
<dbReference type="AlphaFoldDB" id="X1JH63"/>
<dbReference type="Gene3D" id="2.160.20.10">
    <property type="entry name" value="Single-stranded right-handed beta-helix, Pectin lyase-like"/>
    <property type="match status" value="1"/>
</dbReference>
<dbReference type="EMBL" id="BARU01043068">
    <property type="protein sequence ID" value="GAH77664.1"/>
    <property type="molecule type" value="Genomic_DNA"/>
</dbReference>
<gene>
    <name evidence="2" type="ORF">S03H2_66031</name>
</gene>
<name>X1JH63_9ZZZZ</name>
<organism evidence="2">
    <name type="scientific">marine sediment metagenome</name>
    <dbReference type="NCBI Taxonomy" id="412755"/>
    <lineage>
        <taxon>unclassified sequences</taxon>
        <taxon>metagenomes</taxon>
        <taxon>ecological metagenomes</taxon>
    </lineage>
</organism>
<feature type="non-terminal residue" evidence="2">
    <location>
        <position position="107"/>
    </location>
</feature>
<dbReference type="InterPro" id="IPR022441">
    <property type="entry name" value="Para_beta_helix_rpt-2"/>
</dbReference>
<protein>
    <recommendedName>
        <fullName evidence="1">Right handed beta helix domain-containing protein</fullName>
    </recommendedName>
</protein>
<dbReference type="NCBIfam" id="TIGR03804">
    <property type="entry name" value="para_beta_helix"/>
    <property type="match status" value="2"/>
</dbReference>
<reference evidence="2" key="1">
    <citation type="journal article" date="2014" name="Front. Microbiol.">
        <title>High frequency of phylogenetically diverse reductive dehalogenase-homologous genes in deep subseafloor sedimentary metagenomes.</title>
        <authorList>
            <person name="Kawai M."/>
            <person name="Futagami T."/>
            <person name="Toyoda A."/>
            <person name="Takaki Y."/>
            <person name="Nishi S."/>
            <person name="Hori S."/>
            <person name="Arai W."/>
            <person name="Tsubouchi T."/>
            <person name="Morono Y."/>
            <person name="Uchiyama I."/>
            <person name="Ito T."/>
            <person name="Fujiyama A."/>
            <person name="Inagaki F."/>
            <person name="Takami H."/>
        </authorList>
    </citation>
    <scope>NUCLEOTIDE SEQUENCE</scope>
    <source>
        <strain evidence="2">Expedition CK06-06</strain>
    </source>
</reference>
<dbReference type="InterPro" id="IPR012334">
    <property type="entry name" value="Pectin_lyas_fold"/>
</dbReference>
<evidence type="ECO:0000313" key="2">
    <source>
        <dbReference type="EMBL" id="GAH77664.1"/>
    </source>
</evidence>
<accession>X1JH63</accession>